<comment type="caution">
    <text evidence="2">The sequence shown here is derived from an EMBL/GenBank/DDBJ whole genome shotgun (WGS) entry which is preliminary data.</text>
</comment>
<dbReference type="GO" id="GO:0005737">
    <property type="term" value="C:cytoplasm"/>
    <property type="evidence" value="ECO:0007669"/>
    <property type="project" value="TreeGrafter"/>
</dbReference>
<feature type="binding site" evidence="1">
    <location>
        <position position="55"/>
    </location>
    <ligand>
        <name>substrate</name>
    </ligand>
</feature>
<protein>
    <submittedName>
        <fullName evidence="2">Histidine phosphatase family protein</fullName>
    </submittedName>
</protein>
<dbReference type="OrthoDB" id="2185101at2"/>
<evidence type="ECO:0000256" key="1">
    <source>
        <dbReference type="PIRSR" id="PIRSR613078-2"/>
    </source>
</evidence>
<dbReference type="Pfam" id="PF00300">
    <property type="entry name" value="His_Phos_1"/>
    <property type="match status" value="1"/>
</dbReference>
<dbReference type="Proteomes" id="UP000295418">
    <property type="component" value="Unassembled WGS sequence"/>
</dbReference>
<accession>A0A4V2WPQ0</accession>
<dbReference type="GO" id="GO:0016791">
    <property type="term" value="F:phosphatase activity"/>
    <property type="evidence" value="ECO:0007669"/>
    <property type="project" value="TreeGrafter"/>
</dbReference>
<proteinExistence type="predicted"/>
<dbReference type="InterPro" id="IPR013078">
    <property type="entry name" value="His_Pase_superF_clade-1"/>
</dbReference>
<dbReference type="SUPFAM" id="SSF53254">
    <property type="entry name" value="Phosphoglycerate mutase-like"/>
    <property type="match status" value="1"/>
</dbReference>
<dbReference type="RefSeq" id="WP_132416848.1">
    <property type="nucleotide sequence ID" value="NZ_SKFG01000002.1"/>
</dbReference>
<dbReference type="InterPro" id="IPR050275">
    <property type="entry name" value="PGM_Phosphatase"/>
</dbReference>
<organism evidence="2 3">
    <name type="scientific">Paenibacillus albiflavus</name>
    <dbReference type="NCBI Taxonomy" id="2545760"/>
    <lineage>
        <taxon>Bacteria</taxon>
        <taxon>Bacillati</taxon>
        <taxon>Bacillota</taxon>
        <taxon>Bacilli</taxon>
        <taxon>Bacillales</taxon>
        <taxon>Paenibacillaceae</taxon>
        <taxon>Paenibacillus</taxon>
    </lineage>
</organism>
<dbReference type="EMBL" id="SKFG01000002">
    <property type="protein sequence ID" value="TCZ80202.1"/>
    <property type="molecule type" value="Genomic_DNA"/>
</dbReference>
<keyword evidence="3" id="KW-1185">Reference proteome</keyword>
<dbReference type="PANTHER" id="PTHR48100:SF59">
    <property type="entry name" value="ADENOSYLCOBALAMIN_ALPHA-RIBAZOLE PHOSPHATASE"/>
    <property type="match status" value="1"/>
</dbReference>
<evidence type="ECO:0000313" key="3">
    <source>
        <dbReference type="Proteomes" id="UP000295418"/>
    </source>
</evidence>
<dbReference type="AlphaFoldDB" id="A0A4V2WPQ0"/>
<evidence type="ECO:0000313" key="2">
    <source>
        <dbReference type="EMBL" id="TCZ80202.1"/>
    </source>
</evidence>
<dbReference type="CDD" id="cd07067">
    <property type="entry name" value="HP_PGM_like"/>
    <property type="match status" value="1"/>
</dbReference>
<dbReference type="PANTHER" id="PTHR48100">
    <property type="entry name" value="BROAD-SPECIFICITY PHOSPHATASE YOR283W-RELATED"/>
    <property type="match status" value="1"/>
</dbReference>
<reference evidence="2 3" key="1">
    <citation type="submission" date="2019-03" db="EMBL/GenBank/DDBJ databases">
        <authorList>
            <person name="Kim M.K.M."/>
        </authorList>
    </citation>
    <scope>NUCLEOTIDE SEQUENCE [LARGE SCALE GENOMIC DNA]</scope>
    <source>
        <strain evidence="2 3">18JY21-1</strain>
    </source>
</reference>
<gene>
    <name evidence="2" type="ORF">E0485_04975</name>
</gene>
<dbReference type="Gene3D" id="3.40.50.1240">
    <property type="entry name" value="Phosphoglycerate mutase-like"/>
    <property type="match status" value="1"/>
</dbReference>
<dbReference type="InterPro" id="IPR029033">
    <property type="entry name" value="His_PPase_superfam"/>
</dbReference>
<sequence length="192" mass="22177">MKTYIYMIRHGESPKDGDNERTRGLTDKGMSGAHLVTDILKNEEIDTFISSPYSRAIVTIEGLAQSMGKEIMIYEELKEIVFLNDDKILPEHELYPTVTKMFNDRHYSLPEGESIVDCQARAINVFKQILSIYKGQKIAIGTHGAIMTLIMGYFDSQYDLEFLLKTSKPDIYRMEFDGEQLIEVKRFWKNDC</sequence>
<name>A0A4V2WPQ0_9BACL</name>